<dbReference type="EMBL" id="DAAEEB010000012">
    <property type="protein sequence ID" value="HAA8054192.1"/>
    <property type="molecule type" value="Genomic_DNA"/>
</dbReference>
<evidence type="ECO:0000313" key="1">
    <source>
        <dbReference type="EMBL" id="HAA8054192.1"/>
    </source>
</evidence>
<dbReference type="AlphaFoldDB" id="A0A4B5VZI8"/>
<proteinExistence type="predicted"/>
<gene>
    <name evidence="1" type="ORF">GHH22_13700</name>
</gene>
<dbReference type="RefSeq" id="WP_031646071.1">
    <property type="nucleotide sequence ID" value="NZ_CP015508.1"/>
</dbReference>
<sequence>MTSTIKISEKDKVFQIATEAGWVEQTGMQVTIDGIDFAIYPFHAENNIFIQVSEVDSGGVLINFPADFIDVFVLDTRDKAIEYYKDNVIPLVQKKIGKNGLDGFRKAVEKLKRYMFETHGERPEIKDIEGESK</sequence>
<comment type="caution">
    <text evidence="1">The sequence shown here is derived from an EMBL/GenBank/DDBJ whole genome shotgun (WGS) entry which is preliminary data.</text>
</comment>
<dbReference type="Proteomes" id="UP000840039">
    <property type="component" value="Unassembled WGS sequence"/>
</dbReference>
<protein>
    <submittedName>
        <fullName evidence="1">Uncharacterized protein</fullName>
    </submittedName>
</protein>
<accession>A0A4B5VZI8</accession>
<name>A0A4B5VZI8_LISMN</name>
<reference evidence="1" key="2">
    <citation type="submission" date="2019-10" db="EMBL/GenBank/DDBJ databases">
        <authorList>
            <consortium name="NCBI Pathogen Detection Project"/>
        </authorList>
    </citation>
    <scope>NUCLEOTIDE SEQUENCE</scope>
    <source>
        <strain evidence="1">09CEB371LM</strain>
    </source>
</reference>
<reference evidence="1" key="1">
    <citation type="journal article" date="2018" name="Genome Biol.">
        <title>SKESA: strategic k-mer extension for scrupulous assemblies.</title>
        <authorList>
            <person name="Souvorov A."/>
            <person name="Agarwala R."/>
            <person name="Lipman D.J."/>
        </authorList>
    </citation>
    <scope>NUCLEOTIDE SEQUENCE [LARGE SCALE GENOMIC DNA]</scope>
    <source>
        <strain evidence="1">09CEB371LM</strain>
    </source>
</reference>
<organism evidence="1">
    <name type="scientific">Listeria monocytogenes</name>
    <dbReference type="NCBI Taxonomy" id="1639"/>
    <lineage>
        <taxon>Bacteria</taxon>
        <taxon>Bacillati</taxon>
        <taxon>Bacillota</taxon>
        <taxon>Bacilli</taxon>
        <taxon>Bacillales</taxon>
        <taxon>Listeriaceae</taxon>
        <taxon>Listeria</taxon>
    </lineage>
</organism>